<gene>
    <name evidence="4" type="ORF">CDEB00056_LOCUS15225</name>
</gene>
<evidence type="ECO:0000256" key="3">
    <source>
        <dbReference type="SAM" id="SignalP"/>
    </source>
</evidence>
<feature type="signal peptide" evidence="3">
    <location>
        <begin position="1"/>
        <end position="22"/>
    </location>
</feature>
<feature type="chain" id="PRO_5030540989" description="Transmembrane protein" evidence="3">
    <location>
        <begin position="23"/>
        <end position="248"/>
    </location>
</feature>
<keyword evidence="2" id="KW-1133">Transmembrane helix</keyword>
<accession>A0A7S3Q9H3</accession>
<keyword evidence="2" id="KW-0812">Transmembrane</keyword>
<keyword evidence="2" id="KW-0472">Membrane</keyword>
<evidence type="ECO:0000313" key="4">
    <source>
        <dbReference type="EMBL" id="CAE0470372.1"/>
    </source>
</evidence>
<dbReference type="AlphaFoldDB" id="A0A7S3Q9H3"/>
<reference evidence="4" key="1">
    <citation type="submission" date="2021-01" db="EMBL/GenBank/DDBJ databases">
        <authorList>
            <person name="Corre E."/>
            <person name="Pelletier E."/>
            <person name="Niang G."/>
            <person name="Scheremetjew M."/>
            <person name="Finn R."/>
            <person name="Kale V."/>
            <person name="Holt S."/>
            <person name="Cochrane G."/>
            <person name="Meng A."/>
            <person name="Brown T."/>
            <person name="Cohen L."/>
        </authorList>
    </citation>
    <scope>NUCLEOTIDE SEQUENCE</scope>
    <source>
        <strain evidence="4">MM31A-1</strain>
    </source>
</reference>
<evidence type="ECO:0000256" key="2">
    <source>
        <dbReference type="SAM" id="Phobius"/>
    </source>
</evidence>
<proteinExistence type="predicted"/>
<evidence type="ECO:0000256" key="1">
    <source>
        <dbReference type="SAM" id="MobiDB-lite"/>
    </source>
</evidence>
<protein>
    <recommendedName>
        <fullName evidence="5">Transmembrane protein</fullName>
    </recommendedName>
</protein>
<evidence type="ECO:0008006" key="5">
    <source>
        <dbReference type="Google" id="ProtNLM"/>
    </source>
</evidence>
<feature type="transmembrane region" description="Helical" evidence="2">
    <location>
        <begin position="147"/>
        <end position="166"/>
    </location>
</feature>
<organism evidence="4">
    <name type="scientific">Chaetoceros debilis</name>
    <dbReference type="NCBI Taxonomy" id="122233"/>
    <lineage>
        <taxon>Eukaryota</taxon>
        <taxon>Sar</taxon>
        <taxon>Stramenopiles</taxon>
        <taxon>Ochrophyta</taxon>
        <taxon>Bacillariophyta</taxon>
        <taxon>Coscinodiscophyceae</taxon>
        <taxon>Chaetocerotophycidae</taxon>
        <taxon>Chaetocerotales</taxon>
        <taxon>Chaetocerotaceae</taxon>
        <taxon>Chaetoceros</taxon>
    </lineage>
</organism>
<sequence length="248" mass="28438">MIVRQHTDPLFILLFFLATAFAESPKFHTFGNAPAFHLVSTRFLFDESKVKLVGPRMISERDKRVKNQIFLSTPAPIHSGRNYPKLLPTAMSLNSDDDSNPREKRTSGDLDESKKKTISVARAGGRFRSQVGESKKKAWLTMVVKKWLPVVVILLILKNLLFGYVLNESNDNFVYYESTVVERTSYNSEGEKVKIRKERVQSNAPNFKDADLLRQSSLDDLDDEIEWELDVIGRSAYRDSMQIDNILY</sequence>
<name>A0A7S3Q9H3_9STRA</name>
<feature type="region of interest" description="Disordered" evidence="1">
    <location>
        <begin position="90"/>
        <end position="115"/>
    </location>
</feature>
<keyword evidence="3" id="KW-0732">Signal</keyword>
<feature type="compositionally biased region" description="Basic and acidic residues" evidence="1">
    <location>
        <begin position="99"/>
        <end position="115"/>
    </location>
</feature>
<dbReference type="EMBL" id="HBIO01019798">
    <property type="protein sequence ID" value="CAE0470372.1"/>
    <property type="molecule type" value="Transcribed_RNA"/>
</dbReference>